<keyword evidence="5 6" id="KW-0472">Membrane</keyword>
<evidence type="ECO:0000256" key="2">
    <source>
        <dbReference type="ARBA" id="ARBA00022475"/>
    </source>
</evidence>
<sequence>MSNIVAGLLITLIGMGLVFLSLALLWGLMILMVKVANRFFPDKEEEGAGEDIDTGEEPLEVSVDEELRAQAAAAAVAVRLSMGPHINTGGTAAMTFSLTSQDSALNALIAGAQTLTTSSWQAIHRANRLNQRLNLFSRKAGRN</sequence>
<dbReference type="GO" id="GO:0036376">
    <property type="term" value="P:sodium ion export across plasma membrane"/>
    <property type="evidence" value="ECO:0007669"/>
    <property type="project" value="InterPro"/>
</dbReference>
<dbReference type="STRING" id="360412.LARV_03447"/>
<evidence type="ECO:0000313" key="8">
    <source>
        <dbReference type="Proteomes" id="UP000055060"/>
    </source>
</evidence>
<keyword evidence="2" id="KW-1003">Cell membrane</keyword>
<keyword evidence="8" id="KW-1185">Reference proteome</keyword>
<reference evidence="7" key="1">
    <citation type="submission" date="2015-07" db="EMBL/GenBank/DDBJ databases">
        <title>Draft Genome Sequences of Anaerolinea thermolimosa IMO-1, Bellilinea caldifistulae GOMI-1, Leptolinea tardivitalis YMTK-2, Levilinea saccharolytica KIBI-1,Longilinea arvoryzae KOME-1, Previously Described as Members of the Anaerolineaceae (Chloroflexi).</title>
        <authorList>
            <person name="Sekiguchi Y."/>
            <person name="Ohashi A."/>
            <person name="Matsuura N."/>
            <person name="Tourlousse M.D."/>
        </authorList>
    </citation>
    <scope>NUCLEOTIDE SEQUENCE [LARGE SCALE GENOMIC DNA]</scope>
    <source>
        <strain evidence="7">KOME-1</strain>
    </source>
</reference>
<keyword evidence="4 6" id="KW-1133">Transmembrane helix</keyword>
<evidence type="ECO:0000256" key="6">
    <source>
        <dbReference type="SAM" id="Phobius"/>
    </source>
</evidence>
<evidence type="ECO:0000256" key="3">
    <source>
        <dbReference type="ARBA" id="ARBA00022692"/>
    </source>
</evidence>
<dbReference type="GO" id="GO:0005886">
    <property type="term" value="C:plasma membrane"/>
    <property type="evidence" value="ECO:0007669"/>
    <property type="project" value="UniProtKB-SubCell"/>
</dbReference>
<dbReference type="Proteomes" id="UP000055060">
    <property type="component" value="Unassembled WGS sequence"/>
</dbReference>
<name>A0A0S7BCZ1_9CHLR</name>
<comment type="subcellular location">
    <subcellularLocation>
        <location evidence="1">Cell membrane</location>
    </subcellularLocation>
</comment>
<evidence type="ECO:0000313" key="7">
    <source>
        <dbReference type="EMBL" id="GAP15655.1"/>
    </source>
</evidence>
<feature type="transmembrane region" description="Helical" evidence="6">
    <location>
        <begin position="6"/>
        <end position="33"/>
    </location>
</feature>
<evidence type="ECO:0000256" key="4">
    <source>
        <dbReference type="ARBA" id="ARBA00022989"/>
    </source>
</evidence>
<protein>
    <submittedName>
        <fullName evidence="7">Na+-transporting methylmalonyl-CoA/oxaloacetate decarboxylase, gamma subunit</fullName>
    </submittedName>
</protein>
<dbReference type="GO" id="GO:0015081">
    <property type="term" value="F:sodium ion transmembrane transporter activity"/>
    <property type="evidence" value="ECO:0007669"/>
    <property type="project" value="InterPro"/>
</dbReference>
<organism evidence="7">
    <name type="scientific">Longilinea arvoryzae</name>
    <dbReference type="NCBI Taxonomy" id="360412"/>
    <lineage>
        <taxon>Bacteria</taxon>
        <taxon>Bacillati</taxon>
        <taxon>Chloroflexota</taxon>
        <taxon>Anaerolineae</taxon>
        <taxon>Anaerolineales</taxon>
        <taxon>Anaerolineaceae</taxon>
        <taxon>Longilinea</taxon>
    </lineage>
</organism>
<dbReference type="EMBL" id="DF967972">
    <property type="protein sequence ID" value="GAP15655.1"/>
    <property type="molecule type" value="Genomic_DNA"/>
</dbReference>
<evidence type="ECO:0000256" key="1">
    <source>
        <dbReference type="ARBA" id="ARBA00004236"/>
    </source>
</evidence>
<accession>A0A0S7BCZ1</accession>
<dbReference type="AlphaFoldDB" id="A0A0S7BCZ1"/>
<dbReference type="Pfam" id="PF04277">
    <property type="entry name" value="OAD_gamma"/>
    <property type="match status" value="1"/>
</dbReference>
<keyword evidence="3 6" id="KW-0812">Transmembrane</keyword>
<dbReference type="RefSeq" id="WP_075074821.1">
    <property type="nucleotide sequence ID" value="NZ_DF967972.1"/>
</dbReference>
<gene>
    <name evidence="7" type="ORF">LARV_03447</name>
</gene>
<dbReference type="OrthoDB" id="5148111at2"/>
<proteinExistence type="predicted"/>
<dbReference type="InterPro" id="IPR005899">
    <property type="entry name" value="Na_pump_deCOase"/>
</dbReference>
<evidence type="ECO:0000256" key="5">
    <source>
        <dbReference type="ARBA" id="ARBA00023136"/>
    </source>
</evidence>